<dbReference type="AlphaFoldDB" id="A0A1M7KVF0"/>
<dbReference type="Gene3D" id="3.20.20.140">
    <property type="entry name" value="Metal-dependent hydrolases"/>
    <property type="match status" value="1"/>
</dbReference>
<dbReference type="PANTHER" id="PTHR22642:SF2">
    <property type="entry name" value="PROTEIN LONG AFTER FAR-RED 3"/>
    <property type="match status" value="1"/>
</dbReference>
<dbReference type="PANTHER" id="PTHR22642">
    <property type="entry name" value="IMIDAZOLONEPROPIONASE"/>
    <property type="match status" value="1"/>
</dbReference>
<dbReference type="InterPro" id="IPR011059">
    <property type="entry name" value="Metal-dep_hydrolase_composite"/>
</dbReference>
<dbReference type="Proteomes" id="UP000321726">
    <property type="component" value="Unassembled WGS sequence"/>
</dbReference>
<dbReference type="PROSITE" id="PS00430">
    <property type="entry name" value="TONB_DEPENDENT_REC_1"/>
    <property type="match status" value="1"/>
</dbReference>
<dbReference type="InterPro" id="IPR033932">
    <property type="entry name" value="YtcJ-like"/>
</dbReference>
<dbReference type="Pfam" id="PF07969">
    <property type="entry name" value="Amidohydro_3"/>
    <property type="match status" value="1"/>
</dbReference>
<evidence type="ECO:0000313" key="4">
    <source>
        <dbReference type="EMBL" id="SHM69352.1"/>
    </source>
</evidence>
<protein>
    <submittedName>
        <fullName evidence="3">Amidohydrolase</fullName>
    </submittedName>
</protein>
<evidence type="ECO:0000313" key="5">
    <source>
        <dbReference type="Proteomes" id="UP000184123"/>
    </source>
</evidence>
<dbReference type="Gene3D" id="2.30.40.10">
    <property type="entry name" value="Urease, subunit C, domain 1"/>
    <property type="match status" value="1"/>
</dbReference>
<dbReference type="OrthoDB" id="9031471at2"/>
<dbReference type="CDD" id="cd01300">
    <property type="entry name" value="YtcJ_like"/>
    <property type="match status" value="1"/>
</dbReference>
<gene>
    <name evidence="3" type="ORF">HCU01_35430</name>
    <name evidence="4" type="ORF">SAMN05660971_03625</name>
</gene>
<name>A0A1M7KVF0_9GAMM</name>
<keyword evidence="6" id="KW-1185">Reference proteome</keyword>
<proteinExistence type="predicted"/>
<feature type="chain" id="PRO_5012206990" evidence="1">
    <location>
        <begin position="42"/>
        <end position="572"/>
    </location>
</feature>
<sequence length="572" mass="61892">MTRIPSSPVALQPPRFTTGLRRPLIGLTALALSIAAVNAQADSLLVTGANGYGFNEQRQLESFSSLYVEDGKVVARGGDDLADQHPQADRSLDLAGKTLLPGLIDAHTHLLGLGYGLLEVDVRDLGSAQESATAVADFAAENPDLPWVRGRGWNQVLWEGKEFPTASDLDAVIAERPVILQRVDGHAIWVNSRAMELAGINADSTAPEGGEILRDENGNPTGVFIDNAESLITDHIPERNPAEMARAYDAAVSHIQALGLTQVHIAGSSAAELAYFQQRADEGSLGVRLYPMIASTDPELDTLLSRGIVDDPQDWLDIRSIKIFADGALGSRGAALIEHYHDRPDSRGLMLQTREELAALVAQAAEHGFQANMHAIGDRANNIALDIYAEQLDAQPQSRELRHRIEHAQVATLEDIPRFAESGVIPSMQPTHATSDKNMAGDRLGEKRLAGAYAWRYFLDSGSRIAGGSDFPVEPANPFYGLHAAVTREDRDNQPPGGWLPGQKLTMAEALRSFTADAAYAAHQEQALGSLLPGQWADFIVIDRDIIRDDPEAIPDTQVLSTWIAGDTVYEL</sequence>
<reference evidence="3 6" key="2">
    <citation type="submission" date="2019-07" db="EMBL/GenBank/DDBJ databases">
        <title>Whole genome shotgun sequence of Halomonas cupida NBRC 102219.</title>
        <authorList>
            <person name="Hosoyama A."/>
            <person name="Uohara A."/>
            <person name="Ohji S."/>
            <person name="Ichikawa N."/>
        </authorList>
    </citation>
    <scope>NUCLEOTIDE SEQUENCE [LARGE SCALE GENOMIC DNA]</scope>
    <source>
        <strain evidence="3 6">NBRC 102219</strain>
    </source>
</reference>
<dbReference type="Proteomes" id="UP000184123">
    <property type="component" value="Unassembled WGS sequence"/>
</dbReference>
<feature type="domain" description="Amidohydrolase 3" evidence="2">
    <location>
        <begin position="92"/>
        <end position="570"/>
    </location>
</feature>
<dbReference type="SUPFAM" id="SSF51556">
    <property type="entry name" value="Metallo-dependent hydrolases"/>
    <property type="match status" value="1"/>
</dbReference>
<feature type="signal peptide" evidence="1">
    <location>
        <begin position="1"/>
        <end position="41"/>
    </location>
</feature>
<organism evidence="4 5">
    <name type="scientific">Halomonas cupida</name>
    <dbReference type="NCBI Taxonomy" id="44933"/>
    <lineage>
        <taxon>Bacteria</taxon>
        <taxon>Pseudomonadati</taxon>
        <taxon>Pseudomonadota</taxon>
        <taxon>Gammaproteobacteria</taxon>
        <taxon>Oceanospirillales</taxon>
        <taxon>Halomonadaceae</taxon>
        <taxon>Halomonas</taxon>
    </lineage>
</organism>
<accession>A0A1M7KVF0</accession>
<dbReference type="GO" id="GO:0016810">
    <property type="term" value="F:hydrolase activity, acting on carbon-nitrogen (but not peptide) bonds"/>
    <property type="evidence" value="ECO:0007669"/>
    <property type="project" value="InterPro"/>
</dbReference>
<evidence type="ECO:0000256" key="1">
    <source>
        <dbReference type="SAM" id="SignalP"/>
    </source>
</evidence>
<keyword evidence="1" id="KW-0732">Signal</keyword>
<evidence type="ECO:0000259" key="2">
    <source>
        <dbReference type="Pfam" id="PF07969"/>
    </source>
</evidence>
<dbReference type="SUPFAM" id="SSF51338">
    <property type="entry name" value="Composite domain of metallo-dependent hydrolases"/>
    <property type="match status" value="1"/>
</dbReference>
<dbReference type="EMBL" id="FRCA01000011">
    <property type="protein sequence ID" value="SHM69352.1"/>
    <property type="molecule type" value="Genomic_DNA"/>
</dbReference>
<evidence type="ECO:0000313" key="6">
    <source>
        <dbReference type="Proteomes" id="UP000321726"/>
    </source>
</evidence>
<dbReference type="STRING" id="44933.SAMN05660971_03625"/>
<dbReference type="RefSeq" id="WP_084542029.1">
    <property type="nucleotide sequence ID" value="NZ_BJXU01000155.1"/>
</dbReference>
<dbReference type="Gene3D" id="3.10.310.70">
    <property type="match status" value="1"/>
</dbReference>
<dbReference type="InterPro" id="IPR032466">
    <property type="entry name" value="Metal_Hydrolase"/>
</dbReference>
<dbReference type="EMBL" id="BJXU01000155">
    <property type="protein sequence ID" value="GEN25594.1"/>
    <property type="molecule type" value="Genomic_DNA"/>
</dbReference>
<reference evidence="4 5" key="1">
    <citation type="submission" date="2016-11" db="EMBL/GenBank/DDBJ databases">
        <authorList>
            <person name="Jaros S."/>
            <person name="Januszkiewicz K."/>
            <person name="Wedrychowicz H."/>
        </authorList>
    </citation>
    <scope>NUCLEOTIDE SEQUENCE [LARGE SCALE GENOMIC DNA]</scope>
    <source>
        <strain evidence="4 5">DSM 4740</strain>
    </source>
</reference>
<dbReference type="InterPro" id="IPR010916">
    <property type="entry name" value="TonB_box_CS"/>
</dbReference>
<dbReference type="InterPro" id="IPR013108">
    <property type="entry name" value="Amidohydro_3"/>
</dbReference>
<evidence type="ECO:0000313" key="3">
    <source>
        <dbReference type="EMBL" id="GEN25594.1"/>
    </source>
</evidence>